<reference evidence="2 3" key="1">
    <citation type="submission" date="2022-05" db="EMBL/GenBank/DDBJ databases">
        <title>S8-45 Sphingomonas ultraviolaceadurans.</title>
        <authorList>
            <person name="Liu Y."/>
        </authorList>
    </citation>
    <scope>NUCLEOTIDE SEQUENCE [LARGE SCALE GENOMIC DNA]</scope>
    <source>
        <strain evidence="2 3">S8-45</strain>
    </source>
</reference>
<evidence type="ECO:0000313" key="3">
    <source>
        <dbReference type="Proteomes" id="UP000831921"/>
    </source>
</evidence>
<protein>
    <submittedName>
        <fullName evidence="2">Uncharacterized protein</fullName>
    </submittedName>
</protein>
<evidence type="ECO:0000313" key="2">
    <source>
        <dbReference type="EMBL" id="UUR09327.1"/>
    </source>
</evidence>
<keyword evidence="3" id="KW-1185">Reference proteome</keyword>
<feature type="region of interest" description="Disordered" evidence="1">
    <location>
        <begin position="28"/>
        <end position="49"/>
    </location>
</feature>
<proteinExistence type="predicted"/>
<gene>
    <name evidence="2" type="ORF">M1K48_06870</name>
</gene>
<name>A0ABY5MY14_9SPHN</name>
<dbReference type="RefSeq" id="WP_249505094.1">
    <property type="nucleotide sequence ID" value="NZ_CP097253.1"/>
</dbReference>
<evidence type="ECO:0000256" key="1">
    <source>
        <dbReference type="SAM" id="MobiDB-lite"/>
    </source>
</evidence>
<organism evidence="2 3">
    <name type="scientific">Sphingomonas glaciei</name>
    <dbReference type="NCBI Taxonomy" id="2938948"/>
    <lineage>
        <taxon>Bacteria</taxon>
        <taxon>Pseudomonadati</taxon>
        <taxon>Pseudomonadota</taxon>
        <taxon>Alphaproteobacteria</taxon>
        <taxon>Sphingomonadales</taxon>
        <taxon>Sphingomonadaceae</taxon>
        <taxon>Sphingomonas</taxon>
    </lineage>
</organism>
<accession>A0ABY5MY14</accession>
<sequence>MLPGALFECASARVDTAFQPFEGRVRSEEAKAAGHPNGDPNDMTIGFDRKTVSHGTLPEAVDKLLPSRSELMLGEGEVSRSYAEQAARRRMIVSLRRTRSGA</sequence>
<dbReference type="Proteomes" id="UP000831921">
    <property type="component" value="Chromosome"/>
</dbReference>
<dbReference type="EMBL" id="CP097253">
    <property type="protein sequence ID" value="UUR09327.1"/>
    <property type="molecule type" value="Genomic_DNA"/>
</dbReference>